<evidence type="ECO:0000313" key="4">
    <source>
        <dbReference type="EMBL" id="KAF5326173.1"/>
    </source>
</evidence>
<evidence type="ECO:0000256" key="3">
    <source>
        <dbReference type="ARBA" id="ARBA00022691"/>
    </source>
</evidence>
<organism evidence="4 5">
    <name type="scientific">Ephemerocybe angulata</name>
    <dbReference type="NCBI Taxonomy" id="980116"/>
    <lineage>
        <taxon>Eukaryota</taxon>
        <taxon>Fungi</taxon>
        <taxon>Dikarya</taxon>
        <taxon>Basidiomycota</taxon>
        <taxon>Agaricomycotina</taxon>
        <taxon>Agaricomycetes</taxon>
        <taxon>Agaricomycetidae</taxon>
        <taxon>Agaricales</taxon>
        <taxon>Agaricineae</taxon>
        <taxon>Psathyrellaceae</taxon>
        <taxon>Ephemerocybe</taxon>
    </lineage>
</organism>
<protein>
    <recommendedName>
        <fullName evidence="6">S-adenosyl-L-methionine-dependent methyltransferase</fullName>
    </recommendedName>
</protein>
<dbReference type="SUPFAM" id="SSF53335">
    <property type="entry name" value="S-adenosyl-L-methionine-dependent methyltransferases"/>
    <property type="match status" value="1"/>
</dbReference>
<dbReference type="InterPro" id="IPR050320">
    <property type="entry name" value="N5-glutamine_MTase"/>
</dbReference>
<keyword evidence="2" id="KW-0808">Transferase</keyword>
<sequence>MHSRLLATLAKALGSEQAVHELRWMSQAVAAAAPTTSLDEMVRRRSLGEPLQYILGTQPFGPLNLLTRPPVLIPRPETEHWVMKLAETISPSLQRPLRLLDLGTGSGCIPLLLCHVWPAGSLKAHAVDISPHALRLANENAALAGIPPASDGSSPQNTFTASYANFLSDDFPGSPELEKALPIDILTSNPPYIPWEEYLELPPSVRDYEDPKALFGGPSGLDFYHAIVRLMCRRELFNPNAFVALEVGHQQAETVQALLRSTGRVVQSDIWADPWGKKRTVVARM</sequence>
<accession>A0A8H5F7L8</accession>
<evidence type="ECO:0000256" key="1">
    <source>
        <dbReference type="ARBA" id="ARBA00022603"/>
    </source>
</evidence>
<dbReference type="Gene3D" id="1.10.8.10">
    <property type="entry name" value="DNA helicase RuvA subunit, C-terminal domain"/>
    <property type="match status" value="1"/>
</dbReference>
<dbReference type="PANTHER" id="PTHR18895">
    <property type="entry name" value="HEMK METHYLTRANSFERASE"/>
    <property type="match status" value="1"/>
</dbReference>
<dbReference type="Gene3D" id="3.40.50.150">
    <property type="entry name" value="Vaccinia Virus protein VP39"/>
    <property type="match status" value="1"/>
</dbReference>
<reference evidence="4 5" key="1">
    <citation type="journal article" date="2020" name="ISME J.">
        <title>Uncovering the hidden diversity of litter-decomposition mechanisms in mushroom-forming fungi.</title>
        <authorList>
            <person name="Floudas D."/>
            <person name="Bentzer J."/>
            <person name="Ahren D."/>
            <person name="Johansson T."/>
            <person name="Persson P."/>
            <person name="Tunlid A."/>
        </authorList>
    </citation>
    <scope>NUCLEOTIDE SEQUENCE [LARGE SCALE GENOMIC DNA]</scope>
    <source>
        <strain evidence="4 5">CBS 175.51</strain>
    </source>
</reference>
<dbReference type="AlphaFoldDB" id="A0A8H5F7L8"/>
<keyword evidence="3" id="KW-0949">S-adenosyl-L-methionine</keyword>
<keyword evidence="5" id="KW-1185">Reference proteome</keyword>
<dbReference type="GO" id="GO:0008276">
    <property type="term" value="F:protein methyltransferase activity"/>
    <property type="evidence" value="ECO:0007669"/>
    <property type="project" value="InterPro"/>
</dbReference>
<evidence type="ECO:0000313" key="5">
    <source>
        <dbReference type="Proteomes" id="UP000541558"/>
    </source>
</evidence>
<dbReference type="CDD" id="cd02440">
    <property type="entry name" value="AdoMet_MTases"/>
    <property type="match status" value="1"/>
</dbReference>
<dbReference type="PANTHER" id="PTHR18895:SF74">
    <property type="entry name" value="MTRF1L RELEASE FACTOR GLUTAMINE METHYLTRANSFERASE"/>
    <property type="match status" value="1"/>
</dbReference>
<dbReference type="GO" id="GO:0032259">
    <property type="term" value="P:methylation"/>
    <property type="evidence" value="ECO:0007669"/>
    <property type="project" value="UniProtKB-KW"/>
</dbReference>
<dbReference type="Proteomes" id="UP000541558">
    <property type="component" value="Unassembled WGS sequence"/>
</dbReference>
<dbReference type="OrthoDB" id="269872at2759"/>
<dbReference type="InterPro" id="IPR004556">
    <property type="entry name" value="HemK-like"/>
</dbReference>
<proteinExistence type="predicted"/>
<dbReference type="NCBIfam" id="TIGR00536">
    <property type="entry name" value="hemK_fam"/>
    <property type="match status" value="1"/>
</dbReference>
<dbReference type="InterPro" id="IPR029063">
    <property type="entry name" value="SAM-dependent_MTases_sf"/>
</dbReference>
<name>A0A8H5F7L8_9AGAR</name>
<gene>
    <name evidence="4" type="ORF">D9611_000363</name>
</gene>
<keyword evidence="1" id="KW-0489">Methyltransferase</keyword>
<evidence type="ECO:0008006" key="6">
    <source>
        <dbReference type="Google" id="ProtNLM"/>
    </source>
</evidence>
<dbReference type="EMBL" id="JAACJK010000163">
    <property type="protein sequence ID" value="KAF5326173.1"/>
    <property type="molecule type" value="Genomic_DNA"/>
</dbReference>
<comment type="caution">
    <text evidence="4">The sequence shown here is derived from an EMBL/GenBank/DDBJ whole genome shotgun (WGS) entry which is preliminary data.</text>
</comment>
<dbReference type="GO" id="GO:0005739">
    <property type="term" value="C:mitochondrion"/>
    <property type="evidence" value="ECO:0007669"/>
    <property type="project" value="TreeGrafter"/>
</dbReference>
<evidence type="ECO:0000256" key="2">
    <source>
        <dbReference type="ARBA" id="ARBA00022679"/>
    </source>
</evidence>